<protein>
    <recommendedName>
        <fullName evidence="3">Serine hydrolase domain-containing protein</fullName>
    </recommendedName>
</protein>
<sequence>MRFLCLHGKGTSAAIFKTQTATFRYKLDDSITFEFVDGLFPSEPAPDVSYFYAPPYYAWWEGNNTPASVRTSHTWLLSKLARDGPYDGVLLFSQGCSVIASFLLYHQATNPTSPPPFKVAIFICGGIPLPILEDLGANVSQKAHDWDQKTRVLLREKNTDAVAILSAGHDRWGSSAKDDTAEKAESNDPGAIMNNPHDVFGLDTTQFSEQSKIQIPTVHIYGAKDPRRPASLQLACLCRAEVRKTYDHGGGHDIPRRKDISEAIAELVGWSVKMAEGDEGI</sequence>
<dbReference type="Gene3D" id="3.40.50.1820">
    <property type="entry name" value="alpha/beta hydrolase"/>
    <property type="match status" value="1"/>
</dbReference>
<dbReference type="InterPro" id="IPR029058">
    <property type="entry name" value="AB_hydrolase_fold"/>
</dbReference>
<comment type="caution">
    <text evidence="4">The sequence shown here is derived from an EMBL/GenBank/DDBJ whole genome shotgun (WGS) entry which is preliminary data.</text>
</comment>
<feature type="region of interest" description="Disordered" evidence="2">
    <location>
        <begin position="171"/>
        <end position="195"/>
    </location>
</feature>
<evidence type="ECO:0000313" key="5">
    <source>
        <dbReference type="Proteomes" id="UP000606974"/>
    </source>
</evidence>
<dbReference type="GO" id="GO:0019748">
    <property type="term" value="P:secondary metabolic process"/>
    <property type="evidence" value="ECO:0007669"/>
    <property type="project" value="TreeGrafter"/>
</dbReference>
<dbReference type="PANTHER" id="PTHR48070:SF7">
    <property type="entry name" value="SERINE HYDROLASE FSH DOMAIN-CONTAINING PROTEIN-RELATED"/>
    <property type="match status" value="1"/>
</dbReference>
<dbReference type="Pfam" id="PF03959">
    <property type="entry name" value="FSH1"/>
    <property type="match status" value="1"/>
</dbReference>
<dbReference type="SUPFAM" id="SSF53474">
    <property type="entry name" value="alpha/beta-Hydrolases"/>
    <property type="match status" value="1"/>
</dbReference>
<keyword evidence="1" id="KW-0378">Hydrolase</keyword>
<evidence type="ECO:0000256" key="2">
    <source>
        <dbReference type="SAM" id="MobiDB-lite"/>
    </source>
</evidence>
<evidence type="ECO:0000256" key="1">
    <source>
        <dbReference type="ARBA" id="ARBA00022801"/>
    </source>
</evidence>
<evidence type="ECO:0000259" key="3">
    <source>
        <dbReference type="Pfam" id="PF03959"/>
    </source>
</evidence>
<dbReference type="AlphaFoldDB" id="A0A8H7AA26"/>
<dbReference type="GO" id="GO:0016787">
    <property type="term" value="F:hydrolase activity"/>
    <property type="evidence" value="ECO:0007669"/>
    <property type="project" value="UniProtKB-KW"/>
</dbReference>
<dbReference type="OrthoDB" id="2094269at2759"/>
<evidence type="ECO:0000313" key="4">
    <source>
        <dbReference type="EMBL" id="KAF7505293.1"/>
    </source>
</evidence>
<dbReference type="PANTHER" id="PTHR48070">
    <property type="entry name" value="ESTERASE OVCA2"/>
    <property type="match status" value="1"/>
</dbReference>
<proteinExistence type="predicted"/>
<dbReference type="InterPro" id="IPR005645">
    <property type="entry name" value="FSH-like_dom"/>
</dbReference>
<dbReference type="GO" id="GO:0005737">
    <property type="term" value="C:cytoplasm"/>
    <property type="evidence" value="ECO:0007669"/>
    <property type="project" value="TreeGrafter"/>
</dbReference>
<reference evidence="4" key="1">
    <citation type="submission" date="2020-02" db="EMBL/GenBank/DDBJ databases">
        <authorList>
            <person name="Palmer J.M."/>
        </authorList>
    </citation>
    <scope>NUCLEOTIDE SEQUENCE</scope>
    <source>
        <strain evidence="4">EPUS1.4</strain>
        <tissue evidence="4">Thallus</tissue>
    </source>
</reference>
<organism evidence="4 5">
    <name type="scientific">Endocarpon pusillum</name>
    <dbReference type="NCBI Taxonomy" id="364733"/>
    <lineage>
        <taxon>Eukaryota</taxon>
        <taxon>Fungi</taxon>
        <taxon>Dikarya</taxon>
        <taxon>Ascomycota</taxon>
        <taxon>Pezizomycotina</taxon>
        <taxon>Eurotiomycetes</taxon>
        <taxon>Chaetothyriomycetidae</taxon>
        <taxon>Verrucariales</taxon>
        <taxon>Verrucariaceae</taxon>
        <taxon>Endocarpon</taxon>
    </lineage>
</organism>
<dbReference type="EMBL" id="JAACFV010000113">
    <property type="protein sequence ID" value="KAF7505293.1"/>
    <property type="molecule type" value="Genomic_DNA"/>
</dbReference>
<accession>A0A8H7AA26</accession>
<name>A0A8H7AA26_9EURO</name>
<feature type="domain" description="Serine hydrolase" evidence="3">
    <location>
        <begin position="2"/>
        <end position="263"/>
    </location>
</feature>
<dbReference type="Proteomes" id="UP000606974">
    <property type="component" value="Unassembled WGS sequence"/>
</dbReference>
<dbReference type="GO" id="GO:0005634">
    <property type="term" value="C:nucleus"/>
    <property type="evidence" value="ECO:0007669"/>
    <property type="project" value="TreeGrafter"/>
</dbReference>
<feature type="compositionally biased region" description="Basic and acidic residues" evidence="2">
    <location>
        <begin position="171"/>
        <end position="186"/>
    </location>
</feature>
<gene>
    <name evidence="4" type="ORF">GJ744_001080</name>
</gene>
<dbReference type="InterPro" id="IPR050593">
    <property type="entry name" value="LovG"/>
</dbReference>
<keyword evidence="5" id="KW-1185">Reference proteome</keyword>